<protein>
    <recommendedName>
        <fullName evidence="1">LA2681-like HEPN domain-containing protein</fullName>
    </recommendedName>
</protein>
<dbReference type="Pfam" id="PF18733">
    <property type="entry name" value="HEPN_LA2681"/>
    <property type="match status" value="1"/>
</dbReference>
<dbReference type="Gene3D" id="1.25.40.10">
    <property type="entry name" value="Tetratricopeptide repeat domain"/>
    <property type="match status" value="1"/>
</dbReference>
<dbReference type="Proteomes" id="UP000032515">
    <property type="component" value="Unassembled WGS sequence"/>
</dbReference>
<evidence type="ECO:0000313" key="3">
    <source>
        <dbReference type="Proteomes" id="UP000032515"/>
    </source>
</evidence>
<reference evidence="2 3" key="1">
    <citation type="submission" date="2014-11" db="EMBL/GenBank/DDBJ databases">
        <title>Genomics and ecophysiology of heterotrophic nitrogen fixing bacteria isolated from estuarine surface water.</title>
        <authorList>
            <person name="Bentzon-Tilia M."/>
            <person name="Severin I."/>
            <person name="Hansen L.H."/>
            <person name="Riemann L."/>
        </authorList>
    </citation>
    <scope>NUCLEOTIDE SEQUENCE [LARGE SCALE GENOMIC DNA]</scope>
    <source>
        <strain evidence="2 3">BAL398</strain>
    </source>
</reference>
<evidence type="ECO:0000313" key="2">
    <source>
        <dbReference type="EMBL" id="KIZ40228.1"/>
    </source>
</evidence>
<dbReference type="AlphaFoldDB" id="A0A0D7EHK9"/>
<dbReference type="InterPro" id="IPR011990">
    <property type="entry name" value="TPR-like_helical_dom_sf"/>
</dbReference>
<dbReference type="InterPro" id="IPR040826">
    <property type="entry name" value="HEPN_LA2681"/>
</dbReference>
<evidence type="ECO:0000259" key="1">
    <source>
        <dbReference type="Pfam" id="PF18733"/>
    </source>
</evidence>
<gene>
    <name evidence="2" type="ORF">OO17_18250</name>
</gene>
<dbReference type="SUPFAM" id="SSF48452">
    <property type="entry name" value="TPR-like"/>
    <property type="match status" value="1"/>
</dbReference>
<dbReference type="PATRIC" id="fig|1076.23.peg.4066"/>
<comment type="caution">
    <text evidence="2">The sequence shown here is derived from an EMBL/GenBank/DDBJ whole genome shotgun (WGS) entry which is preliminary data.</text>
</comment>
<sequence length="506" mass="58563">MTAIPLEKALLKTAHLVDLSSDFGSEEGAKLALRWSDTLEKSDLTPGQRSLLQFYRANAWDSERKRKFNPENYAWAWEQTELREQLLSLRRAVNPEGLAELEPIERVQILTNLGNQLNSAGRFVEAGEYWGRAIAEQPRFAMALANRGSGWHDYARAHYDPGHQRVFLYRAHQSLAVALADDADWGSAPDGAREFFVQLRIFIAKKIDVEAMDKELKLDGYGLGRSQTEREYRQWALDNRLFLNPLNDLGTSDVAAQDVLSLPSYRTPIDDGPTLIGFFNQMKQEFASARWLLFEGIKNQKPHFSDRDTRLHDTLDDPGYSLSIEKTKLAFRSAYSLLDKVAFFLNDYLTLGIPLAEVSFRSLWFEKRKDKSLELKPVFTQAKNWPLRGLYWLAKDFVEQDFRDSSEPDARDLATIRNHLEHRYLKVRDRDPLFTQLGPDVYTDRLALFVDRHELEMKALRILKLARAAMIYLCFSMHQEETIRTKDDKGFAMPMTLPPLEHKRRR</sequence>
<dbReference type="EMBL" id="JXXE01000368">
    <property type="protein sequence ID" value="KIZ40228.1"/>
    <property type="molecule type" value="Genomic_DNA"/>
</dbReference>
<proteinExistence type="predicted"/>
<feature type="domain" description="LA2681-like HEPN" evidence="1">
    <location>
        <begin position="270"/>
        <end position="480"/>
    </location>
</feature>
<name>A0A0D7EHK9_RHOPL</name>
<organism evidence="2 3">
    <name type="scientific">Rhodopseudomonas palustris</name>
    <dbReference type="NCBI Taxonomy" id="1076"/>
    <lineage>
        <taxon>Bacteria</taxon>
        <taxon>Pseudomonadati</taxon>
        <taxon>Pseudomonadota</taxon>
        <taxon>Alphaproteobacteria</taxon>
        <taxon>Hyphomicrobiales</taxon>
        <taxon>Nitrobacteraceae</taxon>
        <taxon>Rhodopseudomonas</taxon>
    </lineage>
</organism>
<accession>A0A0D7EHK9</accession>